<dbReference type="GO" id="GO:0006281">
    <property type="term" value="P:DNA repair"/>
    <property type="evidence" value="ECO:0007669"/>
    <property type="project" value="InterPro"/>
</dbReference>
<dbReference type="SMART" id="SM00278">
    <property type="entry name" value="HhH1"/>
    <property type="match status" value="2"/>
</dbReference>
<dbReference type="NCBIfam" id="TIGR00426">
    <property type="entry name" value="competence protein ComEA helix-hairpin-helix repeat region"/>
    <property type="match status" value="1"/>
</dbReference>
<dbReference type="Pfam" id="PF10531">
    <property type="entry name" value="SLBB"/>
    <property type="match status" value="1"/>
</dbReference>
<gene>
    <name evidence="3" type="ORF">DES38_10430</name>
</gene>
<proteinExistence type="predicted"/>
<dbReference type="SUPFAM" id="SSF47781">
    <property type="entry name" value="RuvA domain 2-like"/>
    <property type="match status" value="1"/>
</dbReference>
<reference evidence="3 4" key="1">
    <citation type="submission" date="2018-05" db="EMBL/GenBank/DDBJ databases">
        <title>Genomic Encyclopedia of Type Strains, Phase IV (KMG-IV): sequencing the most valuable type-strain genomes for metagenomic binning, comparative biology and taxonomic classification.</title>
        <authorList>
            <person name="Goeker M."/>
        </authorList>
    </citation>
    <scope>NUCLEOTIDE SEQUENCE [LARGE SCALE GENOMIC DNA]</scope>
    <source>
        <strain evidence="3 4">DSM 22440</strain>
    </source>
</reference>
<name>A0A2V3WEM8_9BACI</name>
<evidence type="ECO:0000259" key="2">
    <source>
        <dbReference type="SMART" id="SM00278"/>
    </source>
</evidence>
<evidence type="ECO:0000313" key="3">
    <source>
        <dbReference type="EMBL" id="PXW91604.1"/>
    </source>
</evidence>
<dbReference type="InterPro" id="IPR051675">
    <property type="entry name" value="Endo/Exo/Phosphatase_dom_1"/>
</dbReference>
<protein>
    <submittedName>
        <fullName evidence="3">Competence protein ComEA</fullName>
    </submittedName>
</protein>
<evidence type="ECO:0000313" key="4">
    <source>
        <dbReference type="Proteomes" id="UP000247922"/>
    </source>
</evidence>
<dbReference type="RefSeq" id="WP_170114330.1">
    <property type="nucleotide sequence ID" value="NZ_QJJR01000004.1"/>
</dbReference>
<accession>A0A2V3WEM8</accession>
<dbReference type="Proteomes" id="UP000247922">
    <property type="component" value="Unassembled WGS sequence"/>
</dbReference>
<dbReference type="Pfam" id="PF12836">
    <property type="entry name" value="HHH_3"/>
    <property type="match status" value="1"/>
</dbReference>
<dbReference type="Gene3D" id="1.10.150.310">
    <property type="entry name" value="Tex RuvX-like domain-like"/>
    <property type="match status" value="1"/>
</dbReference>
<sequence>MKSWFKDNHIFVLIVSIIVFGLLFELILKHLSIQTVESEANIDQTEGLSQSETVVSDNVSAVVTQTFVSEETMYVDIKGEVNQPGVYRVKGEERVVDVVEEAGGFLKTADLSKVNLAARVSDEMIIYVPHIDDQEDSEKLDLYSTTFHDKINVNVATQEQLETLPGIGASKAQKIIEHREINGRFESVSDLTQVSGIGEKMVANFEELVTVQ</sequence>
<dbReference type="InterPro" id="IPR004509">
    <property type="entry name" value="Competence_ComEA_HhH"/>
</dbReference>
<dbReference type="InterPro" id="IPR003583">
    <property type="entry name" value="Hlx-hairpin-Hlx_DNA-bd_motif"/>
</dbReference>
<organism evidence="3 4">
    <name type="scientific">Streptohalobacillus salinus</name>
    <dbReference type="NCBI Taxonomy" id="621096"/>
    <lineage>
        <taxon>Bacteria</taxon>
        <taxon>Bacillati</taxon>
        <taxon>Bacillota</taxon>
        <taxon>Bacilli</taxon>
        <taxon>Bacillales</taxon>
        <taxon>Bacillaceae</taxon>
        <taxon>Streptohalobacillus</taxon>
    </lineage>
</organism>
<dbReference type="InterPro" id="IPR019554">
    <property type="entry name" value="Soluble_ligand-bd"/>
</dbReference>
<keyword evidence="1" id="KW-1133">Transmembrane helix</keyword>
<comment type="caution">
    <text evidence="3">The sequence shown here is derived from an EMBL/GenBank/DDBJ whole genome shotgun (WGS) entry which is preliminary data.</text>
</comment>
<dbReference type="EMBL" id="QJJR01000004">
    <property type="protein sequence ID" value="PXW91604.1"/>
    <property type="molecule type" value="Genomic_DNA"/>
</dbReference>
<dbReference type="GO" id="GO:0015628">
    <property type="term" value="P:protein secretion by the type II secretion system"/>
    <property type="evidence" value="ECO:0007669"/>
    <property type="project" value="TreeGrafter"/>
</dbReference>
<keyword evidence="1" id="KW-0812">Transmembrane</keyword>
<dbReference type="Gene3D" id="3.10.560.10">
    <property type="entry name" value="Outer membrane lipoprotein wza domain like"/>
    <property type="match status" value="1"/>
</dbReference>
<dbReference type="PANTHER" id="PTHR21180">
    <property type="entry name" value="ENDONUCLEASE/EXONUCLEASE/PHOSPHATASE FAMILY DOMAIN-CONTAINING PROTEIN 1"/>
    <property type="match status" value="1"/>
</dbReference>
<feature type="domain" description="Helix-hairpin-helix DNA-binding motif class 1" evidence="2">
    <location>
        <begin position="189"/>
        <end position="208"/>
    </location>
</feature>
<keyword evidence="4" id="KW-1185">Reference proteome</keyword>
<dbReference type="AlphaFoldDB" id="A0A2V3WEM8"/>
<feature type="transmembrane region" description="Helical" evidence="1">
    <location>
        <begin position="9"/>
        <end position="28"/>
    </location>
</feature>
<evidence type="ECO:0000256" key="1">
    <source>
        <dbReference type="SAM" id="Phobius"/>
    </source>
</evidence>
<dbReference type="GO" id="GO:0003677">
    <property type="term" value="F:DNA binding"/>
    <property type="evidence" value="ECO:0007669"/>
    <property type="project" value="InterPro"/>
</dbReference>
<dbReference type="InterPro" id="IPR010994">
    <property type="entry name" value="RuvA_2-like"/>
</dbReference>
<keyword evidence="1" id="KW-0472">Membrane</keyword>
<dbReference type="GO" id="GO:0015627">
    <property type="term" value="C:type II protein secretion system complex"/>
    <property type="evidence" value="ECO:0007669"/>
    <property type="project" value="TreeGrafter"/>
</dbReference>
<dbReference type="PANTHER" id="PTHR21180:SF32">
    <property type="entry name" value="ENDONUCLEASE_EXONUCLEASE_PHOSPHATASE FAMILY DOMAIN-CONTAINING PROTEIN 1"/>
    <property type="match status" value="1"/>
</dbReference>
<feature type="domain" description="Helix-hairpin-helix DNA-binding motif class 1" evidence="2">
    <location>
        <begin position="159"/>
        <end position="178"/>
    </location>
</feature>